<gene>
    <name evidence="2" type="ORF">G9U52_35525</name>
</gene>
<dbReference type="Proteomes" id="UP001165962">
    <property type="component" value="Unassembled WGS sequence"/>
</dbReference>
<protein>
    <submittedName>
        <fullName evidence="2">Uncharacterized protein</fullName>
    </submittedName>
</protein>
<evidence type="ECO:0000256" key="1">
    <source>
        <dbReference type="SAM" id="Phobius"/>
    </source>
</evidence>
<feature type="transmembrane region" description="Helical" evidence="1">
    <location>
        <begin position="12"/>
        <end position="34"/>
    </location>
</feature>
<reference evidence="2" key="1">
    <citation type="submission" date="2020-03" db="EMBL/GenBank/DDBJ databases">
        <title>Draft sequencing of Paenibacilllus sp. S3N08.</title>
        <authorList>
            <person name="Kim D.-U."/>
        </authorList>
    </citation>
    <scope>NUCLEOTIDE SEQUENCE</scope>
    <source>
        <strain evidence="2">S3N08</strain>
    </source>
</reference>
<organism evidence="2 3">
    <name type="scientific">Paenibacillus agricola</name>
    <dbReference type="NCBI Taxonomy" id="2716264"/>
    <lineage>
        <taxon>Bacteria</taxon>
        <taxon>Bacillati</taxon>
        <taxon>Bacillota</taxon>
        <taxon>Bacilli</taxon>
        <taxon>Bacillales</taxon>
        <taxon>Paenibacillaceae</taxon>
        <taxon>Paenibacillus</taxon>
    </lineage>
</organism>
<feature type="transmembrane region" description="Helical" evidence="1">
    <location>
        <begin position="46"/>
        <end position="68"/>
    </location>
</feature>
<keyword evidence="1" id="KW-0472">Membrane</keyword>
<keyword evidence="1" id="KW-0812">Transmembrane</keyword>
<feature type="transmembrane region" description="Helical" evidence="1">
    <location>
        <begin position="112"/>
        <end position="133"/>
    </location>
</feature>
<sequence>MDQMRRSQAIWVGLISILLSIGYFTNFIGFSFLGHEMGSQDSYVRVWAQTSLLLGICLLALLGLFVLFKREHFLKKTVEFFILICIFLLLIIQLPPVYWWVFMGISGADANFLIALPHFIVLCISVKIYAVTIDRRFFSSYYK</sequence>
<evidence type="ECO:0000313" key="2">
    <source>
        <dbReference type="EMBL" id="NHN35042.1"/>
    </source>
</evidence>
<feature type="transmembrane region" description="Helical" evidence="1">
    <location>
        <begin position="80"/>
        <end position="100"/>
    </location>
</feature>
<evidence type="ECO:0000313" key="3">
    <source>
        <dbReference type="Proteomes" id="UP001165962"/>
    </source>
</evidence>
<comment type="caution">
    <text evidence="2">The sequence shown here is derived from an EMBL/GenBank/DDBJ whole genome shotgun (WGS) entry which is preliminary data.</text>
</comment>
<keyword evidence="3" id="KW-1185">Reference proteome</keyword>
<keyword evidence="1" id="KW-1133">Transmembrane helix</keyword>
<name>A0ABX0JFW5_9BACL</name>
<proteinExistence type="predicted"/>
<dbReference type="RefSeq" id="WP_166157127.1">
    <property type="nucleotide sequence ID" value="NZ_JAAOIW010000025.1"/>
</dbReference>
<dbReference type="EMBL" id="JAAOIW010000025">
    <property type="protein sequence ID" value="NHN35042.1"/>
    <property type="molecule type" value="Genomic_DNA"/>
</dbReference>
<accession>A0ABX0JFW5</accession>